<sequence length="68" mass="7421">MAVPVEEVDARETRCGTARSPVVTGRDTSEGRQLRRWLTQLIVTERLIAAEADARGLTAADARRSRGA</sequence>
<proteinExistence type="predicted"/>
<protein>
    <submittedName>
        <fullName evidence="2">Malonyl CoA-acyl carrier transacylase, FabD2 domain protein</fullName>
    </submittedName>
</protein>
<accession>X8EC82</accession>
<feature type="region of interest" description="Disordered" evidence="1">
    <location>
        <begin position="1"/>
        <end position="30"/>
    </location>
</feature>
<feature type="non-terminal residue" evidence="2">
    <location>
        <position position="68"/>
    </location>
</feature>
<reference evidence="2" key="1">
    <citation type="submission" date="2014-01" db="EMBL/GenBank/DDBJ databases">
        <authorList>
            <person name="Brown-Elliot B."/>
            <person name="Wallace R."/>
            <person name="Lenaerts A."/>
            <person name="Ordway D."/>
            <person name="DeGroote M.A."/>
            <person name="Parker T."/>
            <person name="Sizemore C."/>
            <person name="Tallon L.J."/>
            <person name="Sadzewicz L.K."/>
            <person name="Sengamalay N."/>
            <person name="Fraser C.M."/>
            <person name="Hine E."/>
            <person name="Shefchek K.A."/>
            <person name="Das S.P."/>
            <person name="Tettelin H."/>
        </authorList>
    </citation>
    <scope>NUCLEOTIDE SEQUENCE [LARGE SCALE GENOMIC DNA]</scope>
    <source>
        <strain evidence="2">4042</strain>
    </source>
</reference>
<dbReference type="EMBL" id="JAOB01000005">
    <property type="protein sequence ID" value="EUA78527.1"/>
    <property type="molecule type" value="Genomic_DNA"/>
</dbReference>
<gene>
    <name evidence="2" type="ORF">I553_3882</name>
</gene>
<organism evidence="2">
    <name type="scientific">Mycobacterium xenopi 4042</name>
    <dbReference type="NCBI Taxonomy" id="1299334"/>
    <lineage>
        <taxon>Bacteria</taxon>
        <taxon>Bacillati</taxon>
        <taxon>Actinomycetota</taxon>
        <taxon>Actinomycetes</taxon>
        <taxon>Mycobacteriales</taxon>
        <taxon>Mycobacteriaceae</taxon>
        <taxon>Mycobacterium</taxon>
    </lineage>
</organism>
<dbReference type="AlphaFoldDB" id="X8EC82"/>
<name>X8EC82_MYCXE</name>
<evidence type="ECO:0000313" key="2">
    <source>
        <dbReference type="EMBL" id="EUA78527.1"/>
    </source>
</evidence>
<evidence type="ECO:0000256" key="1">
    <source>
        <dbReference type="SAM" id="MobiDB-lite"/>
    </source>
</evidence>
<comment type="caution">
    <text evidence="2">The sequence shown here is derived from an EMBL/GenBank/DDBJ whole genome shotgun (WGS) entry which is preliminary data.</text>
</comment>